<reference evidence="1" key="1">
    <citation type="submission" date="2014-09" db="EMBL/GenBank/DDBJ databases">
        <authorList>
            <person name="Magalhaes I.L.F."/>
            <person name="Oliveira U."/>
            <person name="Santos F.R."/>
            <person name="Vidigal T.H.D.A."/>
            <person name="Brescovit A.D."/>
            <person name="Santos A.J."/>
        </authorList>
    </citation>
    <scope>NUCLEOTIDE SEQUENCE</scope>
    <source>
        <tissue evidence="1">Shoot tissue taken approximately 20 cm above the soil surface</tissue>
    </source>
</reference>
<dbReference type="EMBL" id="GBRH01263366">
    <property type="protein sequence ID" value="JAD34529.1"/>
    <property type="molecule type" value="Transcribed_RNA"/>
</dbReference>
<proteinExistence type="predicted"/>
<reference evidence="1" key="2">
    <citation type="journal article" date="2015" name="Data Brief">
        <title>Shoot transcriptome of the giant reed, Arundo donax.</title>
        <authorList>
            <person name="Barrero R.A."/>
            <person name="Guerrero F.D."/>
            <person name="Moolhuijzen P."/>
            <person name="Goolsby J.A."/>
            <person name="Tidwell J."/>
            <person name="Bellgard S.E."/>
            <person name="Bellgard M.I."/>
        </authorList>
    </citation>
    <scope>NUCLEOTIDE SEQUENCE</scope>
    <source>
        <tissue evidence="1">Shoot tissue taken approximately 20 cm above the soil surface</tissue>
    </source>
</reference>
<name>A0A0A8Z552_ARUDO</name>
<evidence type="ECO:0000313" key="1">
    <source>
        <dbReference type="EMBL" id="JAD34529.1"/>
    </source>
</evidence>
<accession>A0A0A8Z552</accession>
<sequence length="45" mass="5361">MEDLKLLRRTSSRWADVPPELLVTIFSKMSRWLEVSLVCVNWRQA</sequence>
<dbReference type="AlphaFoldDB" id="A0A0A8Z552"/>
<organism evidence="1">
    <name type="scientific">Arundo donax</name>
    <name type="common">Giant reed</name>
    <name type="synonym">Donax arundinaceus</name>
    <dbReference type="NCBI Taxonomy" id="35708"/>
    <lineage>
        <taxon>Eukaryota</taxon>
        <taxon>Viridiplantae</taxon>
        <taxon>Streptophyta</taxon>
        <taxon>Embryophyta</taxon>
        <taxon>Tracheophyta</taxon>
        <taxon>Spermatophyta</taxon>
        <taxon>Magnoliopsida</taxon>
        <taxon>Liliopsida</taxon>
        <taxon>Poales</taxon>
        <taxon>Poaceae</taxon>
        <taxon>PACMAD clade</taxon>
        <taxon>Arundinoideae</taxon>
        <taxon>Arundineae</taxon>
        <taxon>Arundo</taxon>
    </lineage>
</organism>
<protein>
    <submittedName>
        <fullName evidence="1">Uncharacterized protein</fullName>
    </submittedName>
</protein>